<accession>A0ABM1BQE5</accession>
<feature type="domain" description="Nuclear receptor coactivator 6 TRADD-N" evidence="1">
    <location>
        <begin position="10"/>
        <end position="124"/>
    </location>
</feature>
<dbReference type="GeneID" id="106470641"/>
<keyword evidence="2" id="KW-1185">Reference proteome</keyword>
<dbReference type="PANTHER" id="PTHR15690">
    <property type="entry name" value="NUCLEAR RECEPTOR COACTIVATOR 6"/>
    <property type="match status" value="1"/>
</dbReference>
<evidence type="ECO:0000259" key="1">
    <source>
        <dbReference type="Pfam" id="PF13820"/>
    </source>
</evidence>
<dbReference type="RefSeq" id="XP_013786660.1">
    <property type="nucleotide sequence ID" value="XM_013931206.2"/>
</dbReference>
<gene>
    <name evidence="3" type="primary">LOC106470641</name>
</gene>
<dbReference type="PANTHER" id="PTHR15690:SF0">
    <property type="entry name" value="NUCLEAR RECEPTOR COACTIVATOR 6"/>
    <property type="match status" value="1"/>
</dbReference>
<dbReference type="InterPro" id="IPR032715">
    <property type="entry name" value="NCOA6_TRADD-N"/>
</dbReference>
<dbReference type="InterPro" id="IPR026638">
    <property type="entry name" value="NCOA6"/>
</dbReference>
<evidence type="ECO:0000313" key="3">
    <source>
        <dbReference type="RefSeq" id="XP_013786660.1"/>
    </source>
</evidence>
<dbReference type="Pfam" id="PF13820">
    <property type="entry name" value="NCOA6_TRADD-N"/>
    <property type="match status" value="1"/>
</dbReference>
<reference evidence="3" key="1">
    <citation type="submission" date="2025-08" db="UniProtKB">
        <authorList>
            <consortium name="RefSeq"/>
        </authorList>
    </citation>
    <scope>IDENTIFICATION</scope>
    <source>
        <tissue evidence="3">Muscle</tissue>
    </source>
</reference>
<protein>
    <submittedName>
        <fullName evidence="3">Pheromone-regulated protein PRM7-like</fullName>
    </submittedName>
</protein>
<organism evidence="2 3">
    <name type="scientific">Limulus polyphemus</name>
    <name type="common">Atlantic horseshoe crab</name>
    <dbReference type="NCBI Taxonomy" id="6850"/>
    <lineage>
        <taxon>Eukaryota</taxon>
        <taxon>Metazoa</taxon>
        <taxon>Ecdysozoa</taxon>
        <taxon>Arthropoda</taxon>
        <taxon>Chelicerata</taxon>
        <taxon>Merostomata</taxon>
        <taxon>Xiphosura</taxon>
        <taxon>Limulidae</taxon>
        <taxon>Limulus</taxon>
    </lineage>
</organism>
<dbReference type="Proteomes" id="UP000694941">
    <property type="component" value="Unplaced"/>
</dbReference>
<name>A0ABM1BQE5_LIMPO</name>
<sequence>MEKEEQTLVNTVLTCEGDLHAEDFPVRLNHLISKLKALICNDDKLFKVNVVEPWNSVRVTFSVPQEAAQRLCRLVETEPHVLRMLGILSVQVEGSQLNALTLPIHYRNILDQVSQQSEVSQNADHTPTSSAIVVTSTSDLLALNSFDSDITDDVQQQPSSTGNTSLMTSEAFVTCQSQVLVNAHTVSRTSPCENVLPSTSLQISRNNINNTNNTFQCSTFHSASNCDRVLVSSQSQVFLNAQTFSLSNPCNTILPSTSGLHVPSCHVNSINNVNQSSSFPSSSFSVVTTTALATCQSHELVDAWTHLSPPSASVFSSVSEPLASRSERSIQCPSWPSTSNMNTLLTTSTVCGPSSNLQTLTTPAVEGNNNHRSFPCLNMDVSEIEPHVRDYQNIYNIPVCTFNSTCVSPFQCHKNPIFQNSSAFLHSFTDRSCSPKINVICSPSANSYSTAITTPRTFQDLRYPNQGIAASSPLLVSLLQNSKVNSLMPPPNTVQPLKRKRRQKRNSVVGAEAAGFPHELNSLPTLSLNQKAPVCTRTPETLTVTNYTSGNVHGCLGIPLLSSASVVTPSQFQTQNHSQTLTESLHFKEDLNNYTQVENHTSGSVSSVSFRGNIETSNQASNSHCGVLSSLSRVPTTLTQFDIHNNSQFLKMQSTSVKNTRCLVNPSTGKLEAMPNDEKEYKNPVSEKIENMQPKPDLYKECLQSVPLNKGENNKSDTSITSRNLEKITLVREVESEGKLHSSPDTCRNMHVDIRDKDKGQSLNFIEPCNLQDYMLCETSTTVVEDSQRNCDTSSKYKKIDAVSFSSSMSKNNQVFGSIGSVNNFSSVVNDEKATKENDIQNIENLTVKNKKTMNKKLHLQLSTSKTDACRFLGQDDYNNCNDLVTQRDHPLSRNHDVLCNDAIGSVLSNISCTGEVTFKKECNMFDKMEATEIEDSTRRAITKSHTSLLQHSVLLSKAIHESLSSSQDHEIVVENDGEPSRCKHLCDIERSRKPINFQHHKTSPPEKENNLNSDIKLLGTNGLTSH</sequence>
<proteinExistence type="predicted"/>
<evidence type="ECO:0000313" key="2">
    <source>
        <dbReference type="Proteomes" id="UP000694941"/>
    </source>
</evidence>
<feature type="non-terminal residue" evidence="3">
    <location>
        <position position="1027"/>
    </location>
</feature>